<evidence type="ECO:0000256" key="1">
    <source>
        <dbReference type="SAM" id="SignalP"/>
    </source>
</evidence>
<feature type="signal peptide" evidence="1">
    <location>
        <begin position="1"/>
        <end position="31"/>
    </location>
</feature>
<gene>
    <name evidence="2" type="ORF">PV06_00247</name>
</gene>
<dbReference type="VEuPathDB" id="FungiDB:PV06_00247"/>
<dbReference type="GeneID" id="27352321"/>
<dbReference type="AlphaFoldDB" id="A0A0D2DWW3"/>
<keyword evidence="1" id="KW-0732">Signal</keyword>
<dbReference type="RefSeq" id="XP_016267773.1">
    <property type="nucleotide sequence ID" value="XM_016400720.1"/>
</dbReference>
<name>A0A0D2DWW3_9EURO</name>
<proteinExistence type="predicted"/>
<sequence>MSPAYQPPSKAYALIQHLLPVVIVLLASANAQGTIDTRRATEEFPTAQLDLPPVDAGHGWSDQIPIRLTVEILGPSSSHVDIFEILVVRAGLHQKDTGIGFFCETTCNNTA</sequence>
<dbReference type="HOGENOM" id="CLU_2158387_0_0_1"/>
<dbReference type="RefSeq" id="XP_016267774.1">
    <property type="nucleotide sequence ID" value="XM_016400721.1"/>
</dbReference>
<organism evidence="2 3">
    <name type="scientific">Exophiala oligosperma</name>
    <dbReference type="NCBI Taxonomy" id="215243"/>
    <lineage>
        <taxon>Eukaryota</taxon>
        <taxon>Fungi</taxon>
        <taxon>Dikarya</taxon>
        <taxon>Ascomycota</taxon>
        <taxon>Pezizomycotina</taxon>
        <taxon>Eurotiomycetes</taxon>
        <taxon>Chaetothyriomycetidae</taxon>
        <taxon>Chaetothyriales</taxon>
        <taxon>Herpotrichiellaceae</taxon>
        <taxon>Exophiala</taxon>
    </lineage>
</organism>
<protein>
    <submittedName>
        <fullName evidence="2">Uncharacterized protein</fullName>
    </submittedName>
</protein>
<dbReference type="EMBL" id="KN847332">
    <property type="protein sequence ID" value="KIW47558.1"/>
    <property type="molecule type" value="Genomic_DNA"/>
</dbReference>
<evidence type="ECO:0000313" key="2">
    <source>
        <dbReference type="EMBL" id="KIW47558.1"/>
    </source>
</evidence>
<dbReference type="Proteomes" id="UP000053342">
    <property type="component" value="Unassembled WGS sequence"/>
</dbReference>
<dbReference type="EMBL" id="KN847332">
    <property type="protein sequence ID" value="KIW47557.1"/>
    <property type="molecule type" value="Genomic_DNA"/>
</dbReference>
<accession>A0A0D2DWW3</accession>
<feature type="chain" id="PRO_5007395239" evidence="1">
    <location>
        <begin position="32"/>
        <end position="111"/>
    </location>
</feature>
<reference evidence="2 3" key="1">
    <citation type="submission" date="2015-01" db="EMBL/GenBank/DDBJ databases">
        <title>The Genome Sequence of Exophiala oligosperma CBS72588.</title>
        <authorList>
            <consortium name="The Broad Institute Genomics Platform"/>
            <person name="Cuomo C."/>
            <person name="de Hoog S."/>
            <person name="Gorbushina A."/>
            <person name="Stielow B."/>
            <person name="Teixiera M."/>
            <person name="Abouelleil A."/>
            <person name="Chapman S.B."/>
            <person name="Priest M."/>
            <person name="Young S.K."/>
            <person name="Wortman J."/>
            <person name="Nusbaum C."/>
            <person name="Birren B."/>
        </authorList>
    </citation>
    <scope>NUCLEOTIDE SEQUENCE [LARGE SCALE GENOMIC DNA]</scope>
    <source>
        <strain evidence="2 3">CBS 72588</strain>
    </source>
</reference>
<evidence type="ECO:0000313" key="3">
    <source>
        <dbReference type="Proteomes" id="UP000053342"/>
    </source>
</evidence>
<keyword evidence="3" id="KW-1185">Reference proteome</keyword>